<name>A0A4Z2HRE9_9TELE</name>
<sequence length="94" mass="10378">MQSGWLAPGLDLDGRQPGMTALTQSISLKKAWVLMASSQPWLTTQPRRLAGCFVAFTAVLIPSASNTDVRPLRIRYPLHEAPCSSLQETHRAFK</sequence>
<dbReference type="AlphaFoldDB" id="A0A4Z2HRE9"/>
<dbReference type="Proteomes" id="UP000314294">
    <property type="component" value="Unassembled WGS sequence"/>
</dbReference>
<protein>
    <submittedName>
        <fullName evidence="1">Uncharacterized protein</fullName>
    </submittedName>
</protein>
<reference evidence="1 2" key="1">
    <citation type="submission" date="2019-03" db="EMBL/GenBank/DDBJ databases">
        <title>First draft genome of Liparis tanakae, snailfish: a comprehensive survey of snailfish specific genes.</title>
        <authorList>
            <person name="Kim W."/>
            <person name="Song I."/>
            <person name="Jeong J.-H."/>
            <person name="Kim D."/>
            <person name="Kim S."/>
            <person name="Ryu S."/>
            <person name="Song J.Y."/>
            <person name="Lee S.K."/>
        </authorList>
    </citation>
    <scope>NUCLEOTIDE SEQUENCE [LARGE SCALE GENOMIC DNA]</scope>
    <source>
        <tissue evidence="1">Muscle</tissue>
    </source>
</reference>
<gene>
    <name evidence="1" type="ORF">EYF80_021330</name>
</gene>
<keyword evidence="2" id="KW-1185">Reference proteome</keyword>
<comment type="caution">
    <text evidence="1">The sequence shown here is derived from an EMBL/GenBank/DDBJ whole genome shotgun (WGS) entry which is preliminary data.</text>
</comment>
<dbReference type="EMBL" id="SRLO01000190">
    <property type="protein sequence ID" value="TNN68409.1"/>
    <property type="molecule type" value="Genomic_DNA"/>
</dbReference>
<accession>A0A4Z2HRE9</accession>
<organism evidence="1 2">
    <name type="scientific">Liparis tanakae</name>
    <name type="common">Tanaka's snailfish</name>
    <dbReference type="NCBI Taxonomy" id="230148"/>
    <lineage>
        <taxon>Eukaryota</taxon>
        <taxon>Metazoa</taxon>
        <taxon>Chordata</taxon>
        <taxon>Craniata</taxon>
        <taxon>Vertebrata</taxon>
        <taxon>Euteleostomi</taxon>
        <taxon>Actinopterygii</taxon>
        <taxon>Neopterygii</taxon>
        <taxon>Teleostei</taxon>
        <taxon>Neoteleostei</taxon>
        <taxon>Acanthomorphata</taxon>
        <taxon>Eupercaria</taxon>
        <taxon>Perciformes</taxon>
        <taxon>Cottioidei</taxon>
        <taxon>Cottales</taxon>
        <taxon>Liparidae</taxon>
        <taxon>Liparis</taxon>
    </lineage>
</organism>
<proteinExistence type="predicted"/>
<evidence type="ECO:0000313" key="1">
    <source>
        <dbReference type="EMBL" id="TNN68409.1"/>
    </source>
</evidence>
<evidence type="ECO:0000313" key="2">
    <source>
        <dbReference type="Proteomes" id="UP000314294"/>
    </source>
</evidence>